<feature type="domain" description="Fungal lipase-type" evidence="2">
    <location>
        <begin position="364"/>
        <end position="444"/>
    </location>
</feature>
<evidence type="ECO:0000313" key="4">
    <source>
        <dbReference type="Proteomes" id="UP000221011"/>
    </source>
</evidence>
<evidence type="ECO:0000259" key="2">
    <source>
        <dbReference type="Pfam" id="PF01764"/>
    </source>
</evidence>
<proteinExistence type="predicted"/>
<protein>
    <recommendedName>
        <fullName evidence="2">Fungal lipase-type domain-containing protein</fullName>
    </recommendedName>
</protein>
<evidence type="ECO:0000313" key="3">
    <source>
        <dbReference type="EMBL" id="ATL25454.1"/>
    </source>
</evidence>
<organism evidence="3 4">
    <name type="scientific">Streptomyces formicae</name>
    <dbReference type="NCBI Taxonomy" id="1616117"/>
    <lineage>
        <taxon>Bacteria</taxon>
        <taxon>Bacillati</taxon>
        <taxon>Actinomycetota</taxon>
        <taxon>Actinomycetes</taxon>
        <taxon>Kitasatosporales</taxon>
        <taxon>Streptomycetaceae</taxon>
        <taxon>Streptomyces</taxon>
    </lineage>
</organism>
<evidence type="ECO:0000256" key="1">
    <source>
        <dbReference type="SAM" id="MobiDB-lite"/>
    </source>
</evidence>
<keyword evidence="4" id="KW-1185">Reference proteome</keyword>
<dbReference type="AlphaFoldDB" id="A0A291Q1U2"/>
<dbReference type="Pfam" id="PF01764">
    <property type="entry name" value="Lipase_3"/>
    <property type="match status" value="1"/>
</dbReference>
<reference evidence="3 4" key="1">
    <citation type="submission" date="2017-08" db="EMBL/GenBank/DDBJ databases">
        <title>Complete Genome Sequence of Streptomyces formicae KY5, the formicamycin producer.</title>
        <authorList>
            <person name="Holmes N.A."/>
            <person name="Devine R."/>
            <person name="Qin Z."/>
            <person name="Seipke R.F."/>
            <person name="Wilkinson B."/>
            <person name="Hutchings M.I."/>
        </authorList>
    </citation>
    <scope>NUCLEOTIDE SEQUENCE [LARGE SCALE GENOMIC DNA]</scope>
    <source>
        <strain evidence="3 4">KY5</strain>
    </source>
</reference>
<name>A0A291Q1U2_9ACTN</name>
<dbReference type="KEGG" id="sfk:KY5_0436c"/>
<dbReference type="EMBL" id="CP022685">
    <property type="protein sequence ID" value="ATL25454.1"/>
    <property type="molecule type" value="Genomic_DNA"/>
</dbReference>
<feature type="region of interest" description="Disordered" evidence="1">
    <location>
        <begin position="1"/>
        <end position="34"/>
    </location>
</feature>
<dbReference type="InterPro" id="IPR002921">
    <property type="entry name" value="Fungal_lipase-type"/>
</dbReference>
<dbReference type="Gene3D" id="3.40.50.1820">
    <property type="entry name" value="alpha/beta hydrolase"/>
    <property type="match status" value="1"/>
</dbReference>
<dbReference type="SUPFAM" id="SSF53474">
    <property type="entry name" value="alpha/beta-Hydrolases"/>
    <property type="match status" value="1"/>
</dbReference>
<gene>
    <name evidence="3" type="ORF">KY5_0436c</name>
</gene>
<dbReference type="GO" id="GO:0006629">
    <property type="term" value="P:lipid metabolic process"/>
    <property type="evidence" value="ECO:0007669"/>
    <property type="project" value="InterPro"/>
</dbReference>
<accession>A0A291Q1U2</accession>
<dbReference type="InterPro" id="IPR029058">
    <property type="entry name" value="AB_hydrolase_fold"/>
</dbReference>
<sequence length="517" mass="55248">MPLIHRLDQSVMHPNGRRGPAPRRNTGSTEKDLVKSPAIRSKVGVMTADTAGEVAERTPTGAPYVTTEERRTDPDLLREASVLLADAALAARRSGAALTAACASWQFGVRAARHPMWGLATALAAGRAVTNSAGLGFGANGGPVGELARSVATVSRHRAASVRMAVEAFALRIEAATAEHPNLAVPQAKHLTDAIVAGRRMEALRAARELIQLLGVTRSLTTLSPVLMELLAILALLDENPTNDSFAWVTLAGGTPTTEPLLGLPSELLQRLNQGKGTAERTEADALLARVLERSGNDIVRYIDDISALGNHGLALLRRVHCADGSERFVLLLPGTSFGRLRNSSPQDLVGAFDGLLRTDTTYTRSVKHLLVRAGVPEGAELMVVGHSLGGITAMNLASDLDFVSTYRLSHVIAVGSPIDTKRAVDRTVQVISLVNKHDVIPGLDGRGPATALDIPESWLELTWVDETYDYPLSHAPQAYASTLRGAQLRHRAQVNELITAYDGEIVGNQPYLLLDK</sequence>
<dbReference type="CDD" id="cd00741">
    <property type="entry name" value="Lipase"/>
    <property type="match status" value="1"/>
</dbReference>
<dbReference type="Proteomes" id="UP000221011">
    <property type="component" value="Chromosome"/>
</dbReference>